<protein>
    <recommendedName>
        <fullName evidence="10">Glycerol-3-phosphate acyltransferase</fullName>
    </recommendedName>
    <alternativeName>
        <fullName evidence="10">Acyl-PO4 G3P acyltransferase</fullName>
    </alternativeName>
    <alternativeName>
        <fullName evidence="10">Acyl-phosphate--glycerol-3-phosphate acyltransferase</fullName>
    </alternativeName>
    <alternativeName>
        <fullName evidence="10">G3P acyltransferase</fullName>
        <shortName evidence="10">GPAT</shortName>
        <ecNumber evidence="10">2.3.1.275</ecNumber>
    </alternativeName>
    <alternativeName>
        <fullName evidence="10">Lysophosphatidic acid synthase</fullName>
        <shortName evidence="10">LPA synthase</shortName>
    </alternativeName>
</protein>
<dbReference type="SMART" id="SM01207">
    <property type="entry name" value="G3P_acyltransf"/>
    <property type="match status" value="1"/>
</dbReference>
<accession>A0ABS1CGA8</accession>
<keyword evidence="1 10" id="KW-1003">Cell membrane</keyword>
<evidence type="ECO:0000256" key="10">
    <source>
        <dbReference type="HAMAP-Rule" id="MF_01043"/>
    </source>
</evidence>
<dbReference type="NCBIfam" id="TIGR00023">
    <property type="entry name" value="glycerol-3-phosphate 1-O-acyltransferase PlsY"/>
    <property type="match status" value="1"/>
</dbReference>
<keyword evidence="4 10" id="KW-0812">Transmembrane</keyword>
<evidence type="ECO:0000256" key="4">
    <source>
        <dbReference type="ARBA" id="ARBA00022692"/>
    </source>
</evidence>
<proteinExistence type="inferred from homology"/>
<dbReference type="GO" id="GO:0016746">
    <property type="term" value="F:acyltransferase activity"/>
    <property type="evidence" value="ECO:0007669"/>
    <property type="project" value="UniProtKB-KW"/>
</dbReference>
<dbReference type="InterPro" id="IPR003811">
    <property type="entry name" value="G3P_acylTferase_PlsY"/>
</dbReference>
<comment type="similarity">
    <text evidence="10">Belongs to the PlsY family.</text>
</comment>
<evidence type="ECO:0000313" key="11">
    <source>
        <dbReference type="EMBL" id="MBK1630893.1"/>
    </source>
</evidence>
<keyword evidence="8 10" id="KW-0594">Phospholipid biosynthesis</keyword>
<evidence type="ECO:0000256" key="3">
    <source>
        <dbReference type="ARBA" id="ARBA00022679"/>
    </source>
</evidence>
<reference evidence="11 12" key="1">
    <citation type="journal article" date="2020" name="Microorganisms">
        <title>Osmotic Adaptation and Compatible Solute Biosynthesis of Phototrophic Bacteria as Revealed from Genome Analyses.</title>
        <authorList>
            <person name="Imhoff J.F."/>
            <person name="Rahn T."/>
            <person name="Kunzel S."/>
            <person name="Keller A."/>
            <person name="Neulinger S.C."/>
        </authorList>
    </citation>
    <scope>NUCLEOTIDE SEQUENCE [LARGE SCALE GENOMIC DNA]</scope>
    <source>
        <strain evidence="11 12">DSM 6210</strain>
    </source>
</reference>
<dbReference type="Pfam" id="PF02660">
    <property type="entry name" value="G3P_acyltransf"/>
    <property type="match status" value="1"/>
</dbReference>
<dbReference type="EMBL" id="NRRV01000017">
    <property type="protein sequence ID" value="MBK1630893.1"/>
    <property type="molecule type" value="Genomic_DNA"/>
</dbReference>
<keyword evidence="11" id="KW-0012">Acyltransferase</keyword>
<comment type="catalytic activity">
    <reaction evidence="10">
        <text>an acyl phosphate + sn-glycerol 3-phosphate = a 1-acyl-sn-glycero-3-phosphate + phosphate</text>
        <dbReference type="Rhea" id="RHEA:34075"/>
        <dbReference type="ChEBI" id="CHEBI:43474"/>
        <dbReference type="ChEBI" id="CHEBI:57597"/>
        <dbReference type="ChEBI" id="CHEBI:57970"/>
        <dbReference type="ChEBI" id="CHEBI:59918"/>
        <dbReference type="EC" id="2.3.1.275"/>
    </reaction>
</comment>
<dbReference type="RefSeq" id="WP_200236209.1">
    <property type="nucleotide sequence ID" value="NZ_NRRV01000017.1"/>
</dbReference>
<comment type="subunit">
    <text evidence="10">Probably interacts with PlsX.</text>
</comment>
<sequence length="212" mass="21778">MDATFFISLALAVGAYLLGSVSSAIVVCRLMGLPDPRTQGSNNPGATNVLRIGGAKAKPAAAVTLGGDTLKGVLPMLAAHAVGAAPLTLGLVGLAAFVGHLFPVFFGFRGGKGVATALGVQIGLYWPIGAVTAAVWLFVAKVLRISSLSALVSMALAPVVVWLFWPEPALVGMQLVVTGLLFLRHRSNIRKLLRGEEGQIGATAEDGPRAEG</sequence>
<comment type="subcellular location">
    <subcellularLocation>
        <location evidence="10">Cell membrane</location>
        <topology evidence="10">Multi-pass membrane protein</topology>
    </subcellularLocation>
</comment>
<evidence type="ECO:0000256" key="1">
    <source>
        <dbReference type="ARBA" id="ARBA00022475"/>
    </source>
</evidence>
<evidence type="ECO:0000256" key="9">
    <source>
        <dbReference type="ARBA" id="ARBA00023264"/>
    </source>
</evidence>
<keyword evidence="6 10" id="KW-0443">Lipid metabolism</keyword>
<dbReference type="PANTHER" id="PTHR30309">
    <property type="entry name" value="INNER MEMBRANE PROTEIN YGIH"/>
    <property type="match status" value="1"/>
</dbReference>
<comment type="function">
    <text evidence="10">Catalyzes the transfer of an acyl group from acyl-phosphate (acyl-PO(4)) to glycerol-3-phosphate (G3P) to form lysophosphatidic acid (LPA). This enzyme utilizes acyl-phosphate as fatty acyl donor, but not acyl-CoA or acyl-ACP.</text>
</comment>
<gene>
    <name evidence="10 11" type="primary">plsY</name>
    <name evidence="11" type="ORF">CKO31_09080</name>
</gene>
<comment type="caution">
    <text evidence="10">Lacks conserved residue(s) required for the propagation of feature annotation.</text>
</comment>
<dbReference type="HAMAP" id="MF_01043">
    <property type="entry name" value="PlsY"/>
    <property type="match status" value="1"/>
</dbReference>
<feature type="transmembrane region" description="Helical" evidence="10">
    <location>
        <begin position="77"/>
        <end position="102"/>
    </location>
</feature>
<feature type="transmembrane region" description="Helical" evidence="10">
    <location>
        <begin position="114"/>
        <end position="139"/>
    </location>
</feature>
<keyword evidence="2 10" id="KW-0444">Lipid biosynthesis</keyword>
<dbReference type="PANTHER" id="PTHR30309:SF0">
    <property type="entry name" value="GLYCEROL-3-PHOSPHATE ACYLTRANSFERASE-RELATED"/>
    <property type="match status" value="1"/>
</dbReference>
<keyword evidence="12" id="KW-1185">Reference proteome</keyword>
<dbReference type="Proteomes" id="UP000748752">
    <property type="component" value="Unassembled WGS sequence"/>
</dbReference>
<dbReference type="EC" id="2.3.1.275" evidence="10"/>
<comment type="pathway">
    <text evidence="10">Lipid metabolism; phospholipid metabolism.</text>
</comment>
<comment type="caution">
    <text evidence="11">The sequence shown here is derived from an EMBL/GenBank/DDBJ whole genome shotgun (WGS) entry which is preliminary data.</text>
</comment>
<evidence type="ECO:0000256" key="5">
    <source>
        <dbReference type="ARBA" id="ARBA00022989"/>
    </source>
</evidence>
<evidence type="ECO:0000313" key="12">
    <source>
        <dbReference type="Proteomes" id="UP000748752"/>
    </source>
</evidence>
<keyword evidence="3 10" id="KW-0808">Transferase</keyword>
<evidence type="ECO:0000256" key="8">
    <source>
        <dbReference type="ARBA" id="ARBA00023209"/>
    </source>
</evidence>
<keyword evidence="5 10" id="KW-1133">Transmembrane helix</keyword>
<keyword evidence="7 10" id="KW-0472">Membrane</keyword>
<organism evidence="11 12">
    <name type="scientific">Thiohalocapsa halophila</name>
    <dbReference type="NCBI Taxonomy" id="69359"/>
    <lineage>
        <taxon>Bacteria</taxon>
        <taxon>Pseudomonadati</taxon>
        <taxon>Pseudomonadota</taxon>
        <taxon>Gammaproteobacteria</taxon>
        <taxon>Chromatiales</taxon>
        <taxon>Chromatiaceae</taxon>
        <taxon>Thiohalocapsa</taxon>
    </lineage>
</organism>
<feature type="transmembrane region" description="Helical" evidence="10">
    <location>
        <begin position="159"/>
        <end position="183"/>
    </location>
</feature>
<evidence type="ECO:0000256" key="7">
    <source>
        <dbReference type="ARBA" id="ARBA00023136"/>
    </source>
</evidence>
<evidence type="ECO:0000256" key="2">
    <source>
        <dbReference type="ARBA" id="ARBA00022516"/>
    </source>
</evidence>
<name>A0ABS1CGA8_9GAMM</name>
<evidence type="ECO:0000256" key="6">
    <source>
        <dbReference type="ARBA" id="ARBA00023098"/>
    </source>
</evidence>
<keyword evidence="9 10" id="KW-1208">Phospholipid metabolism</keyword>